<evidence type="ECO:0000256" key="1">
    <source>
        <dbReference type="SAM" id="MobiDB-lite"/>
    </source>
</evidence>
<feature type="compositionally biased region" description="Basic and acidic residues" evidence="1">
    <location>
        <begin position="39"/>
        <end position="48"/>
    </location>
</feature>
<dbReference type="AlphaFoldDB" id="A0ABD0UYT0"/>
<evidence type="ECO:0000313" key="3">
    <source>
        <dbReference type="Proteomes" id="UP001552299"/>
    </source>
</evidence>
<name>A0ABD0UYT0_DENTH</name>
<gene>
    <name evidence="2" type="ORF">M5K25_012914</name>
</gene>
<organism evidence="2 3">
    <name type="scientific">Dendrobium thyrsiflorum</name>
    <name type="common">Pinecone-like raceme dendrobium</name>
    <name type="synonym">Orchid</name>
    <dbReference type="NCBI Taxonomy" id="117978"/>
    <lineage>
        <taxon>Eukaryota</taxon>
        <taxon>Viridiplantae</taxon>
        <taxon>Streptophyta</taxon>
        <taxon>Embryophyta</taxon>
        <taxon>Tracheophyta</taxon>
        <taxon>Spermatophyta</taxon>
        <taxon>Magnoliopsida</taxon>
        <taxon>Liliopsida</taxon>
        <taxon>Asparagales</taxon>
        <taxon>Orchidaceae</taxon>
        <taxon>Epidendroideae</taxon>
        <taxon>Malaxideae</taxon>
        <taxon>Dendrobiinae</taxon>
        <taxon>Dendrobium</taxon>
    </lineage>
</organism>
<dbReference type="Proteomes" id="UP001552299">
    <property type="component" value="Unassembled WGS sequence"/>
</dbReference>
<feature type="region of interest" description="Disordered" evidence="1">
    <location>
        <begin position="38"/>
        <end position="64"/>
    </location>
</feature>
<evidence type="ECO:0000313" key="2">
    <source>
        <dbReference type="EMBL" id="KAL0917820.1"/>
    </source>
</evidence>
<proteinExistence type="predicted"/>
<protein>
    <submittedName>
        <fullName evidence="2">Uncharacterized protein</fullName>
    </submittedName>
</protein>
<accession>A0ABD0UYT0</accession>
<keyword evidence="3" id="KW-1185">Reference proteome</keyword>
<comment type="caution">
    <text evidence="2">The sequence shown here is derived from an EMBL/GenBank/DDBJ whole genome shotgun (WGS) entry which is preliminary data.</text>
</comment>
<reference evidence="2 3" key="1">
    <citation type="journal article" date="2024" name="Plant Biotechnol. J.">
        <title>Dendrobium thyrsiflorum genome and its molecular insights into genes involved in important horticultural traits.</title>
        <authorList>
            <person name="Chen B."/>
            <person name="Wang J.Y."/>
            <person name="Zheng P.J."/>
            <person name="Li K.L."/>
            <person name="Liang Y.M."/>
            <person name="Chen X.F."/>
            <person name="Zhang C."/>
            <person name="Zhao X."/>
            <person name="He X."/>
            <person name="Zhang G.Q."/>
            <person name="Liu Z.J."/>
            <person name="Xu Q."/>
        </authorList>
    </citation>
    <scope>NUCLEOTIDE SEQUENCE [LARGE SCALE GENOMIC DNA]</scope>
    <source>
        <strain evidence="2">GZMU011</strain>
    </source>
</reference>
<sequence>MAKMKPPAAPAKIWGGKKGRLSIGTDKQLIGELVGGKAMESKVSKETGEQSITSSRPLEGQGKENDNKLDEVEFVLLPSPFLATDAVVWLCTSNIFLIISRRSATCPSMEDIRSSTVVLIWFISPSSRSSKASTFLAAIVPGFENSAFVFHNQQFPAAGISFPLGHIIYKISTTKEMNIKIGYEREDGMEFDNVKLKMVYEDNQEGIRNSKLSVVVRGQQVWAEDGDEASGIGERMGLATRKKNKKKTKKKDRTASLRLFRRLTDFLKNNEISKFQNVTLSEPSYHGAGHMTQSKGLTLLMK</sequence>
<dbReference type="EMBL" id="JANQDX010000010">
    <property type="protein sequence ID" value="KAL0917820.1"/>
    <property type="molecule type" value="Genomic_DNA"/>
</dbReference>